<dbReference type="OrthoDB" id="498004at2759"/>
<dbReference type="KEGG" id="olu:OSTLU_94162"/>
<dbReference type="RefSeq" id="XP_001422842.1">
    <property type="nucleotide sequence ID" value="XM_001422805.1"/>
</dbReference>
<dbReference type="KEGG" id="olu:OSTLU_93617"/>
<dbReference type="AlphaFoldDB" id="A4S6L8"/>
<dbReference type="EMBL" id="CP000601">
    <property type="protein sequence ID" value="ABP01201.1"/>
    <property type="molecule type" value="Genomic_DNA"/>
</dbReference>
<dbReference type="EMBL" id="CP000593">
    <property type="protein sequence ID" value="ABO99405.1"/>
    <property type="molecule type" value="Genomic_DNA"/>
</dbReference>
<name>A4S6L8_OSTLU</name>
<keyword evidence="4" id="KW-1185">Reference proteome</keyword>
<sequence length="250" mass="27690">MREDELRAAIDEAREILAEAARMANEQARAELARTFDAGDGRGAAFECVRVEEFLKGKGARTLDAERAARELYIGDAYFQDVEKLMVQFDRLERALGGVPGMNVGALVGRCTEVATCDIARATANLLTLRGAFKVGKISAMVMDCPKLLMCDDLEDRIRRTQACITRIWASESDEDTIYAISEEPNLLFTLCDLPIFAEDISVDISELPMSVQGACVVVARARVRRRTAFVSNHSSRVEALVFATRRFKA</sequence>
<dbReference type="RefSeq" id="XP_001421112.1">
    <property type="nucleotide sequence ID" value="XM_001421075.1"/>
</dbReference>
<feature type="coiled-coil region" evidence="1">
    <location>
        <begin position="3"/>
        <end position="30"/>
    </location>
</feature>
<organism evidence="2 4">
    <name type="scientific">Ostreococcus lucimarinus (strain CCE9901)</name>
    <dbReference type="NCBI Taxonomy" id="436017"/>
    <lineage>
        <taxon>Eukaryota</taxon>
        <taxon>Viridiplantae</taxon>
        <taxon>Chlorophyta</taxon>
        <taxon>Mamiellophyceae</taxon>
        <taxon>Mamiellales</taxon>
        <taxon>Bathycoccaceae</taxon>
        <taxon>Ostreococcus</taxon>
    </lineage>
</organism>
<dbReference type="Proteomes" id="UP000001568">
    <property type="component" value="Chromosome 21"/>
</dbReference>
<dbReference type="OMA" id="CIKRVYP"/>
<keyword evidence="1" id="KW-0175">Coiled coil</keyword>
<dbReference type="HOGENOM" id="CLU_085517_0_0_1"/>
<accession>A4S6L8</accession>
<dbReference type="GeneID" id="5006983"/>
<dbReference type="Gramene" id="ABO99405">
    <property type="protein sequence ID" value="ABO99405"/>
    <property type="gene ID" value="OSTLU_93617"/>
</dbReference>
<dbReference type="eggNOG" id="ENOG502SYWF">
    <property type="taxonomic scope" value="Eukaryota"/>
</dbReference>
<dbReference type="Gramene" id="ABP01201">
    <property type="protein sequence ID" value="ABP01201"/>
    <property type="gene ID" value="OSTLU_94162"/>
</dbReference>
<evidence type="ECO:0000313" key="2">
    <source>
        <dbReference type="EMBL" id="ABO99405.1"/>
    </source>
</evidence>
<proteinExistence type="predicted"/>
<dbReference type="GeneID" id="5005176"/>
<evidence type="ECO:0000256" key="1">
    <source>
        <dbReference type="SAM" id="Coils"/>
    </source>
</evidence>
<evidence type="ECO:0000313" key="4">
    <source>
        <dbReference type="Proteomes" id="UP000001568"/>
    </source>
</evidence>
<gene>
    <name evidence="2" type="ORF">OSTLU_93617</name>
    <name evidence="3" type="ORF">OSTLU_94162</name>
</gene>
<dbReference type="Proteomes" id="UP000001568">
    <property type="component" value="Chromosome 13"/>
</dbReference>
<protein>
    <submittedName>
        <fullName evidence="2">Uncharacterized protein</fullName>
    </submittedName>
</protein>
<evidence type="ECO:0000313" key="3">
    <source>
        <dbReference type="EMBL" id="ABP01201.1"/>
    </source>
</evidence>
<reference evidence="2 4" key="1">
    <citation type="journal article" date="2007" name="Proc. Natl. Acad. Sci. U.S.A.">
        <title>The tiny eukaryote Ostreococcus provides genomic insights into the paradox of plankton speciation.</title>
        <authorList>
            <person name="Palenik B."/>
            <person name="Grimwood J."/>
            <person name="Aerts A."/>
            <person name="Rouze P."/>
            <person name="Salamov A."/>
            <person name="Putnam N."/>
            <person name="Dupont C."/>
            <person name="Jorgensen R."/>
            <person name="Derelle E."/>
            <person name="Rombauts S."/>
            <person name="Zhou K."/>
            <person name="Otillar R."/>
            <person name="Merchant S.S."/>
            <person name="Podell S."/>
            <person name="Gaasterland T."/>
            <person name="Napoli C."/>
            <person name="Gendler K."/>
            <person name="Manuell A."/>
            <person name="Tai V."/>
            <person name="Vallon O."/>
            <person name="Piganeau G."/>
            <person name="Jancek S."/>
            <person name="Heijde M."/>
            <person name="Jabbari K."/>
            <person name="Bowler C."/>
            <person name="Lohr M."/>
            <person name="Robbens S."/>
            <person name="Werner G."/>
            <person name="Dubchak I."/>
            <person name="Pazour G.J."/>
            <person name="Ren Q."/>
            <person name="Paulsen I."/>
            <person name="Delwiche C."/>
            <person name="Schmutz J."/>
            <person name="Rokhsar D."/>
            <person name="Van de Peer Y."/>
            <person name="Moreau H."/>
            <person name="Grigoriev I.V."/>
        </authorList>
    </citation>
    <scope>NUCLEOTIDE SEQUENCE [LARGE SCALE GENOMIC DNA]</scope>
    <source>
        <strain evidence="2 4">CCE9901</strain>
    </source>
</reference>